<dbReference type="Proteomes" id="UP000546642">
    <property type="component" value="Unassembled WGS sequence"/>
</dbReference>
<evidence type="ECO:0008006" key="5">
    <source>
        <dbReference type="Google" id="ProtNLM"/>
    </source>
</evidence>
<proteinExistence type="predicted"/>
<feature type="compositionally biased region" description="Polar residues" evidence="1">
    <location>
        <begin position="153"/>
        <end position="162"/>
    </location>
</feature>
<protein>
    <recommendedName>
        <fullName evidence="5">DUF4231 domain-containing protein</fullName>
    </recommendedName>
</protein>
<dbReference type="InterPro" id="IPR025325">
    <property type="entry name" value="DUF4231"/>
</dbReference>
<keyword evidence="4" id="KW-1185">Reference proteome</keyword>
<evidence type="ECO:0000313" key="3">
    <source>
        <dbReference type="EMBL" id="MBB6170511.1"/>
    </source>
</evidence>
<dbReference type="NCBIfam" id="NF033634">
    <property type="entry name" value="SLATT_1"/>
    <property type="match status" value="1"/>
</dbReference>
<dbReference type="EMBL" id="JACHDS010000001">
    <property type="protein sequence ID" value="MBB6170511.1"/>
    <property type="molecule type" value="Genomic_DNA"/>
</dbReference>
<feature type="transmembrane region" description="Helical" evidence="2">
    <location>
        <begin position="62"/>
        <end position="82"/>
    </location>
</feature>
<gene>
    <name evidence="3" type="ORF">HNR23_000571</name>
</gene>
<evidence type="ECO:0000313" key="4">
    <source>
        <dbReference type="Proteomes" id="UP000546642"/>
    </source>
</evidence>
<feature type="transmembrane region" description="Helical" evidence="2">
    <location>
        <begin position="34"/>
        <end position="56"/>
    </location>
</feature>
<comment type="caution">
    <text evidence="3">The sequence shown here is derived from an EMBL/GenBank/DDBJ whole genome shotgun (WGS) entry which is preliminary data.</text>
</comment>
<reference evidence="3 4" key="1">
    <citation type="submission" date="2020-08" db="EMBL/GenBank/DDBJ databases">
        <title>Sequencing the genomes of 1000 actinobacteria strains.</title>
        <authorList>
            <person name="Klenk H.-P."/>
        </authorList>
    </citation>
    <scope>NUCLEOTIDE SEQUENCE [LARGE SCALE GENOMIC DNA]</scope>
    <source>
        <strain evidence="3 4">DSM 46659</strain>
    </source>
</reference>
<dbReference type="Pfam" id="PF14015">
    <property type="entry name" value="DUF4231"/>
    <property type="match status" value="1"/>
</dbReference>
<sequence length="174" mass="19781">MMLDVDESPPGHDIAYVVLRLRDRYRRRANRGVVLFRASGALLITVGGLMPVLAMADYPFKTATLSVAGVLMSLSASLHTFFRWDRQWQILRSAQFRLEDAYLEWSLRTAALADLPEEEKRRKNLDADRHLLDRYKSIREGESKQFFTLLHFPSTSGTQPDSGDNGRGGPDRPT</sequence>
<keyword evidence="2" id="KW-0472">Membrane</keyword>
<accession>A0A7X0D492</accession>
<dbReference type="AlphaFoldDB" id="A0A7X0D492"/>
<keyword evidence="2" id="KW-1133">Transmembrane helix</keyword>
<name>A0A7X0D492_9ACTN</name>
<keyword evidence="2" id="KW-0812">Transmembrane</keyword>
<organism evidence="3 4">
    <name type="scientific">Nocardiopsis mwathae</name>
    <dbReference type="NCBI Taxonomy" id="1472723"/>
    <lineage>
        <taxon>Bacteria</taxon>
        <taxon>Bacillati</taxon>
        <taxon>Actinomycetota</taxon>
        <taxon>Actinomycetes</taxon>
        <taxon>Streptosporangiales</taxon>
        <taxon>Nocardiopsidaceae</taxon>
        <taxon>Nocardiopsis</taxon>
    </lineage>
</organism>
<feature type="region of interest" description="Disordered" evidence="1">
    <location>
        <begin position="151"/>
        <end position="174"/>
    </location>
</feature>
<evidence type="ECO:0000256" key="1">
    <source>
        <dbReference type="SAM" id="MobiDB-lite"/>
    </source>
</evidence>
<evidence type="ECO:0000256" key="2">
    <source>
        <dbReference type="SAM" id="Phobius"/>
    </source>
</evidence>